<proteinExistence type="inferred from homology"/>
<dbReference type="EC" id="2.4.1.25" evidence="3 10"/>
<evidence type="ECO:0000256" key="8">
    <source>
        <dbReference type="ARBA" id="ARBA00031423"/>
    </source>
</evidence>
<dbReference type="RefSeq" id="WP_178302602.1">
    <property type="nucleotide sequence ID" value="NZ_BAABXL010000001.1"/>
</dbReference>
<protein>
    <recommendedName>
        <fullName evidence="4 10">4-alpha-glucanotransferase</fullName>
        <ecNumber evidence="3 10">2.4.1.25</ecNumber>
    </recommendedName>
    <alternativeName>
        <fullName evidence="8 10">Amylomaltase</fullName>
    </alternativeName>
    <alternativeName>
        <fullName evidence="9 10">Disproportionating enzyme</fullName>
    </alternativeName>
</protein>
<dbReference type="NCBIfam" id="TIGR00217">
    <property type="entry name" value="malQ"/>
    <property type="match status" value="1"/>
</dbReference>
<evidence type="ECO:0000256" key="2">
    <source>
        <dbReference type="ARBA" id="ARBA00005684"/>
    </source>
</evidence>
<evidence type="ECO:0000256" key="6">
    <source>
        <dbReference type="ARBA" id="ARBA00022679"/>
    </source>
</evidence>
<dbReference type="InterPro" id="IPR017853">
    <property type="entry name" value="GH"/>
</dbReference>
<evidence type="ECO:0000256" key="10">
    <source>
        <dbReference type="RuleBase" id="RU361207"/>
    </source>
</evidence>
<dbReference type="Proteomes" id="UP001600894">
    <property type="component" value="Unassembled WGS sequence"/>
</dbReference>
<dbReference type="PANTHER" id="PTHR32438:SF5">
    <property type="entry name" value="4-ALPHA-GLUCANOTRANSFERASE DPE1, CHLOROPLASTIC_AMYLOPLASTIC"/>
    <property type="match status" value="1"/>
</dbReference>
<evidence type="ECO:0000256" key="3">
    <source>
        <dbReference type="ARBA" id="ARBA00012560"/>
    </source>
</evidence>
<dbReference type="Pfam" id="PF02446">
    <property type="entry name" value="Glyco_hydro_77"/>
    <property type="match status" value="1"/>
</dbReference>
<comment type="similarity">
    <text evidence="2 10">Belongs to the disproportionating enzyme family.</text>
</comment>
<comment type="catalytic activity">
    <reaction evidence="1 10">
        <text>Transfers a segment of a (1-&gt;4)-alpha-D-glucan to a new position in an acceptor, which may be glucose or a (1-&gt;4)-alpha-D-glucan.</text>
        <dbReference type="EC" id="2.4.1.25"/>
    </reaction>
</comment>
<comment type="caution">
    <text evidence="11">The sequence shown here is derived from an EMBL/GenBank/DDBJ whole genome shotgun (WGS) entry which is preliminary data.</text>
</comment>
<keyword evidence="12" id="KW-1185">Reference proteome</keyword>
<keyword evidence="6 10" id="KW-0808">Transferase</keyword>
<dbReference type="PANTHER" id="PTHR32438">
    <property type="entry name" value="4-ALPHA-GLUCANOTRANSFERASE DPE1, CHLOROPLASTIC/AMYLOPLASTIC"/>
    <property type="match status" value="1"/>
</dbReference>
<gene>
    <name evidence="11" type="primary">malQ</name>
    <name evidence="11" type="ORF">F130042H8_08350</name>
</gene>
<accession>A0ABQ0AUS2</accession>
<reference evidence="11 12" key="1">
    <citation type="submission" date="2024-04" db="EMBL/GenBank/DDBJ databases">
        <title>Defined microbial consortia suppress multidrug-resistant proinflammatory Enterobacteriaceae via ecological control.</title>
        <authorList>
            <person name="Furuichi M."/>
            <person name="Kawaguchi T."/>
            <person name="Pust M."/>
            <person name="Yasuma K."/>
            <person name="Plichta D."/>
            <person name="Hasegawa N."/>
            <person name="Ohya T."/>
            <person name="Bhattarai S."/>
            <person name="Sasajima S."/>
            <person name="Aoto Y."/>
            <person name="Tuganbaev T."/>
            <person name="Yaginuma M."/>
            <person name="Ueda M."/>
            <person name="Okahashi N."/>
            <person name="Amafuji K."/>
            <person name="Kiridooshi Y."/>
            <person name="Sugita K."/>
            <person name="Strazar M."/>
            <person name="Skelly A."/>
            <person name="Suda W."/>
            <person name="Hattori M."/>
            <person name="Nakamoto N."/>
            <person name="Caballero S."/>
            <person name="Norman J."/>
            <person name="Olle B."/>
            <person name="Tanoue T."/>
            <person name="Arita M."/>
            <person name="Bucci V."/>
            <person name="Atarashi K."/>
            <person name="Xavier R."/>
            <person name="Honda K."/>
        </authorList>
    </citation>
    <scope>NUCLEOTIDE SEQUENCE [LARGE SCALE GENOMIC DNA]</scope>
    <source>
        <strain evidence="12">f13</strain>
    </source>
</reference>
<sequence length="519" mass="60099">MRECGILLPVASLPSPYGIGAFSKEAYEWADALKRAGQGYWQVLPFGPTGYGDSPYQSFSAFAGNPYFIDLEQLIAEGLLTKEECDQADFGPSRRYISYDRIYYERFPLLRKAYERWKRNMAGDEGEENGKAEYTDRIQAAVHRLSEERLIRETREYCFYMALKDHFQSKSWYLWESDIRLRKPETMESYRRLLSDDIGFYEFQQIKFEEQWQALKAYANEKGIRIIGDIPIYVAFDGADSWCHPELFQFDEENLPKAVAGCPPDAFAATGQLWGNPLYDWGYHRETGYEWWIRRMEYSLRMYDVVRVDHFRGFESYYSIPYGDPTAEFGHWEKGPGISLFEALERHFGAELPVIAEDLGFLTQEVRTLLKASGYPGMKVLEFAFDDTEASGYLPHNYSENCVVYTGTHDNDTLAGWFDSLSEKDQSFAREYAGSLCVPQKELPWQFIRLALASPARLAVIPVQDYLGLGTEARINEPSTLGKNWKWRLLPGEVNEELLEKCRRMAKIYGRLPCDPIQE</sequence>
<dbReference type="NCBIfam" id="NF011080">
    <property type="entry name" value="PRK14508.1-3"/>
    <property type="match status" value="1"/>
</dbReference>
<evidence type="ECO:0000256" key="4">
    <source>
        <dbReference type="ARBA" id="ARBA00020295"/>
    </source>
</evidence>
<evidence type="ECO:0000256" key="9">
    <source>
        <dbReference type="ARBA" id="ARBA00031501"/>
    </source>
</evidence>
<keyword evidence="7 10" id="KW-0119">Carbohydrate metabolism</keyword>
<organism evidence="11 12">
    <name type="scientific">Enterocloster alcoholdehydrogenati</name>
    <dbReference type="NCBI Taxonomy" id="2547410"/>
    <lineage>
        <taxon>Bacteria</taxon>
        <taxon>Bacillati</taxon>
        <taxon>Bacillota</taxon>
        <taxon>Clostridia</taxon>
        <taxon>Lachnospirales</taxon>
        <taxon>Lachnospiraceae</taxon>
        <taxon>Enterocloster</taxon>
    </lineage>
</organism>
<evidence type="ECO:0000256" key="7">
    <source>
        <dbReference type="ARBA" id="ARBA00023277"/>
    </source>
</evidence>
<dbReference type="EMBL" id="BAABXL010000001">
    <property type="protein sequence ID" value="GAA6267775.1"/>
    <property type="molecule type" value="Genomic_DNA"/>
</dbReference>
<evidence type="ECO:0000256" key="5">
    <source>
        <dbReference type="ARBA" id="ARBA00022676"/>
    </source>
</evidence>
<dbReference type="InterPro" id="IPR003385">
    <property type="entry name" value="Glyco_hydro_77"/>
</dbReference>
<evidence type="ECO:0000313" key="12">
    <source>
        <dbReference type="Proteomes" id="UP001600894"/>
    </source>
</evidence>
<name>A0ABQ0AUS2_9FIRM</name>
<evidence type="ECO:0000313" key="11">
    <source>
        <dbReference type="EMBL" id="GAA6267775.1"/>
    </source>
</evidence>
<dbReference type="SUPFAM" id="SSF51445">
    <property type="entry name" value="(Trans)glycosidases"/>
    <property type="match status" value="1"/>
</dbReference>
<dbReference type="Gene3D" id="3.20.20.80">
    <property type="entry name" value="Glycosidases"/>
    <property type="match status" value="1"/>
</dbReference>
<keyword evidence="5 10" id="KW-0328">Glycosyltransferase</keyword>
<evidence type="ECO:0000256" key="1">
    <source>
        <dbReference type="ARBA" id="ARBA00000439"/>
    </source>
</evidence>